<accession>F4QNN2</accession>
<dbReference type="Proteomes" id="UP000006512">
    <property type="component" value="Unassembled WGS sequence"/>
</dbReference>
<dbReference type="CDD" id="cd08826">
    <property type="entry name" value="SPFH_eoslipins_u1"/>
    <property type="match status" value="1"/>
</dbReference>
<comment type="similarity">
    <text evidence="2">Belongs to the band 7/mec-2 family.</text>
</comment>
<dbReference type="Pfam" id="PF01145">
    <property type="entry name" value="Band_7"/>
    <property type="match status" value="1"/>
</dbReference>
<dbReference type="PRINTS" id="PR00721">
    <property type="entry name" value="STOMATIN"/>
</dbReference>
<dbReference type="Gene3D" id="6.10.250.2090">
    <property type="match status" value="1"/>
</dbReference>
<dbReference type="FunFam" id="3.30.479.30:FF:000004">
    <property type="entry name" value="Putative membrane protease family, stomatin"/>
    <property type="match status" value="1"/>
</dbReference>
<organism evidence="5 6">
    <name type="scientific">Asticcacaulis biprosthecium C19</name>
    <dbReference type="NCBI Taxonomy" id="715226"/>
    <lineage>
        <taxon>Bacteria</taxon>
        <taxon>Pseudomonadati</taxon>
        <taxon>Pseudomonadota</taxon>
        <taxon>Alphaproteobacteria</taxon>
        <taxon>Caulobacterales</taxon>
        <taxon>Caulobacteraceae</taxon>
        <taxon>Asticcacaulis</taxon>
    </lineage>
</organism>
<keyword evidence="3" id="KW-0812">Transmembrane</keyword>
<feature type="transmembrane region" description="Helical" evidence="3">
    <location>
        <begin position="18"/>
        <end position="41"/>
    </location>
</feature>
<dbReference type="OrthoDB" id="9809197at2"/>
<protein>
    <submittedName>
        <fullName evidence="5">SPFH domain / Band 7 family protein</fullName>
    </submittedName>
</protein>
<dbReference type="STRING" id="715226.ABI_23520"/>
<dbReference type="GO" id="GO:0005886">
    <property type="term" value="C:plasma membrane"/>
    <property type="evidence" value="ECO:0007669"/>
    <property type="project" value="InterPro"/>
</dbReference>
<dbReference type="InterPro" id="IPR043202">
    <property type="entry name" value="Band-7_stomatin-like"/>
</dbReference>
<gene>
    <name evidence="5" type="ORF">ABI_23520</name>
</gene>
<dbReference type="PANTHER" id="PTHR10264">
    <property type="entry name" value="BAND 7 PROTEIN-RELATED"/>
    <property type="match status" value="1"/>
</dbReference>
<dbReference type="InterPro" id="IPR036013">
    <property type="entry name" value="Band_7/SPFH_dom_sf"/>
</dbReference>
<dbReference type="InterPro" id="IPR001972">
    <property type="entry name" value="Stomatin_HflK_fam"/>
</dbReference>
<evidence type="ECO:0000256" key="2">
    <source>
        <dbReference type="ARBA" id="ARBA00008164"/>
    </source>
</evidence>
<dbReference type="PANTHER" id="PTHR10264:SF19">
    <property type="entry name" value="AT06885P-RELATED"/>
    <property type="match status" value="1"/>
</dbReference>
<sequence>MDQVISVFNAIGGGIGGVWAALGALSVPVLVLLIVFVAMGLKINQEWERGVVYFLGRYASTRGPGLYWIIPFIEYVKRVDVRILTVKLETQETLSRDGVAVRVNAVVWYKVIDPAKALNAVFDPYMAVLQASETALRDTIGQHGLDELLKHREMVNAKLMDMLERSASKWGVDIDTVEMRDLDIPEQMQRALAREAEATREAKARLIKAQGEAAAAETLVAAAKMIQSAPAALELRRLQTLSEIGSEQNTTIVLALPMEMTQAASGLIDMVKNKT</sequence>
<reference evidence="6" key="1">
    <citation type="submission" date="2011-03" db="EMBL/GenBank/DDBJ databases">
        <title>Draft genome sequence of Brevundimonas diminuta.</title>
        <authorList>
            <person name="Brown P.J.B."/>
            <person name="Buechlein A."/>
            <person name="Hemmerich C."/>
            <person name="Brun Y.V."/>
        </authorList>
    </citation>
    <scope>NUCLEOTIDE SEQUENCE [LARGE SCALE GENOMIC DNA]</scope>
    <source>
        <strain evidence="6">C19</strain>
    </source>
</reference>
<dbReference type="eggNOG" id="COG0330">
    <property type="taxonomic scope" value="Bacteria"/>
</dbReference>
<evidence type="ECO:0000313" key="5">
    <source>
        <dbReference type="EMBL" id="EGF90940.1"/>
    </source>
</evidence>
<dbReference type="GO" id="GO:0098552">
    <property type="term" value="C:side of membrane"/>
    <property type="evidence" value="ECO:0007669"/>
    <property type="project" value="UniProtKB-ARBA"/>
</dbReference>
<dbReference type="EMBL" id="GL883078">
    <property type="protein sequence ID" value="EGF90940.1"/>
    <property type="molecule type" value="Genomic_DNA"/>
</dbReference>
<evidence type="ECO:0000313" key="6">
    <source>
        <dbReference type="Proteomes" id="UP000006512"/>
    </source>
</evidence>
<name>F4QNN2_9CAUL</name>
<dbReference type="HOGENOM" id="CLU_024949_3_2_5"/>
<keyword evidence="6" id="KW-1185">Reference proteome</keyword>
<dbReference type="SMART" id="SM00244">
    <property type="entry name" value="PHB"/>
    <property type="match status" value="1"/>
</dbReference>
<comment type="subcellular location">
    <subcellularLocation>
        <location evidence="1">Membrane</location>
        <topology evidence="1">Single-pass membrane protein</topology>
    </subcellularLocation>
</comment>
<keyword evidence="3" id="KW-0472">Membrane</keyword>
<dbReference type="RefSeq" id="WP_006273122.1">
    <property type="nucleotide sequence ID" value="NZ_GL883078.1"/>
</dbReference>
<dbReference type="SUPFAM" id="SSF117892">
    <property type="entry name" value="Band 7/SPFH domain"/>
    <property type="match status" value="1"/>
</dbReference>
<feature type="domain" description="Band 7" evidence="4">
    <location>
        <begin position="39"/>
        <end position="196"/>
    </location>
</feature>
<evidence type="ECO:0000259" key="4">
    <source>
        <dbReference type="SMART" id="SM00244"/>
    </source>
</evidence>
<evidence type="ECO:0000256" key="1">
    <source>
        <dbReference type="ARBA" id="ARBA00004167"/>
    </source>
</evidence>
<dbReference type="AlphaFoldDB" id="F4QNN2"/>
<evidence type="ECO:0000256" key="3">
    <source>
        <dbReference type="SAM" id="Phobius"/>
    </source>
</evidence>
<keyword evidence="3" id="KW-1133">Transmembrane helix</keyword>
<dbReference type="Gene3D" id="3.30.479.30">
    <property type="entry name" value="Band 7 domain"/>
    <property type="match status" value="1"/>
</dbReference>
<dbReference type="InterPro" id="IPR001107">
    <property type="entry name" value="Band_7"/>
</dbReference>
<proteinExistence type="inferred from homology"/>